<dbReference type="AlphaFoldDB" id="A0A6A4Z3L1"/>
<keyword evidence="1" id="KW-0472">Membrane</keyword>
<keyword evidence="1" id="KW-1133">Transmembrane helix</keyword>
<dbReference type="EMBL" id="VJMI01020653">
    <property type="protein sequence ID" value="KAF0703663.1"/>
    <property type="molecule type" value="Genomic_DNA"/>
</dbReference>
<gene>
    <name evidence="2" type="ORF">AaE_015278</name>
</gene>
<feature type="non-terminal residue" evidence="2">
    <location>
        <position position="1"/>
    </location>
</feature>
<protein>
    <submittedName>
        <fullName evidence="2">Uncharacterized protein</fullName>
    </submittedName>
</protein>
<sequence>YDRIQKQERLHYAVSGLLIVAAAIAVCVVHHVGPVDKTDARWLLL</sequence>
<evidence type="ECO:0000313" key="2">
    <source>
        <dbReference type="EMBL" id="KAF0703663.1"/>
    </source>
</evidence>
<evidence type="ECO:0000313" key="3">
    <source>
        <dbReference type="Proteomes" id="UP000469452"/>
    </source>
</evidence>
<evidence type="ECO:0000256" key="1">
    <source>
        <dbReference type="SAM" id="Phobius"/>
    </source>
</evidence>
<organism evidence="2 3">
    <name type="scientific">Aphanomyces astaci</name>
    <name type="common">Crayfish plague agent</name>
    <dbReference type="NCBI Taxonomy" id="112090"/>
    <lineage>
        <taxon>Eukaryota</taxon>
        <taxon>Sar</taxon>
        <taxon>Stramenopiles</taxon>
        <taxon>Oomycota</taxon>
        <taxon>Saprolegniomycetes</taxon>
        <taxon>Saprolegniales</taxon>
        <taxon>Verrucalvaceae</taxon>
        <taxon>Aphanomyces</taxon>
    </lineage>
</organism>
<dbReference type="Proteomes" id="UP000469452">
    <property type="component" value="Unassembled WGS sequence"/>
</dbReference>
<accession>A0A6A4Z3L1</accession>
<keyword evidence="1" id="KW-0812">Transmembrane</keyword>
<feature type="transmembrane region" description="Helical" evidence="1">
    <location>
        <begin position="12"/>
        <end position="33"/>
    </location>
</feature>
<proteinExistence type="predicted"/>
<comment type="caution">
    <text evidence="2">The sequence shown here is derived from an EMBL/GenBank/DDBJ whole genome shotgun (WGS) entry which is preliminary data.</text>
</comment>
<reference evidence="2 3" key="1">
    <citation type="submission" date="2019-06" db="EMBL/GenBank/DDBJ databases">
        <title>Genomics analysis of Aphanomyces spp. identifies a new class of oomycete effector associated with host adaptation.</title>
        <authorList>
            <person name="Gaulin E."/>
        </authorList>
    </citation>
    <scope>NUCLEOTIDE SEQUENCE [LARGE SCALE GENOMIC DNA]</scope>
    <source>
        <strain evidence="2 3">E</strain>
    </source>
</reference>
<name>A0A6A4Z3L1_APHAT</name>